<dbReference type="AlphaFoldDB" id="A0A8C8RU55"/>
<proteinExistence type="predicted"/>
<dbReference type="InterPro" id="IPR029359">
    <property type="entry name" value="FAM181"/>
</dbReference>
<accession>A0A8C8RU55</accession>
<evidence type="ECO:0000313" key="3">
    <source>
        <dbReference type="Proteomes" id="UP000694393"/>
    </source>
</evidence>
<name>A0A8C8RU55_9SAUR</name>
<keyword evidence="3" id="KW-1185">Reference proteome</keyword>
<dbReference type="PANTHER" id="PTHR33766:SF2">
    <property type="entry name" value="PROTEIN FAM181B"/>
    <property type="match status" value="1"/>
</dbReference>
<evidence type="ECO:0000256" key="1">
    <source>
        <dbReference type="SAM" id="MobiDB-lite"/>
    </source>
</evidence>
<dbReference type="InterPro" id="IPR053819">
    <property type="entry name" value="TEADIR3_omega_loop"/>
</dbReference>
<protein>
    <submittedName>
        <fullName evidence="2">Family with sequence similarity 181 member B</fullName>
    </submittedName>
</protein>
<feature type="region of interest" description="Disordered" evidence="1">
    <location>
        <begin position="140"/>
        <end position="179"/>
    </location>
</feature>
<sequence length="307" mass="32982">MAVQAAILSSHPFLPFCLADYAELEKGYEDGGAALLGDGGEEPGDFREATRDLLSFIDSACSNIKLALDKPAKSRRKVNHRKYLQKQIKRCTGLLAPAPELPKASPQPSPGKPPAKREATWQAASSLQSESLAALFGSLHRGPAEKRPRKVPLRNRNLPPSFFTEPAPPPRPKAPERGGPEAAEFFELLGPDYGGLIPEQLEALPARLAPELGVEHALYEPHLPPLLCPEPAWSPPAKKSPPPVPGAPLYSAPAGEESPGHIAAFAPFFPDCPLPPPLPYEYSAEYGRAAYSVGQGIQNEEGRHPVS</sequence>
<feature type="region of interest" description="Disordered" evidence="1">
    <location>
        <begin position="234"/>
        <end position="255"/>
    </location>
</feature>
<dbReference type="PANTHER" id="PTHR33766">
    <property type="entry name" value="PROTEIN FAM181B"/>
    <property type="match status" value="1"/>
</dbReference>
<reference evidence="2" key="1">
    <citation type="submission" date="2025-08" db="UniProtKB">
        <authorList>
            <consortium name="Ensembl"/>
        </authorList>
    </citation>
    <scope>IDENTIFICATION</scope>
</reference>
<dbReference type="Ensembl" id="ENSPCET00000010125.1">
    <property type="protein sequence ID" value="ENSPCEP00000009793.1"/>
    <property type="gene ID" value="ENSPCEG00000007777.1"/>
</dbReference>
<organism evidence="2 3">
    <name type="scientific">Pelusios castaneus</name>
    <name type="common">West African mud turtle</name>
    <dbReference type="NCBI Taxonomy" id="367368"/>
    <lineage>
        <taxon>Eukaryota</taxon>
        <taxon>Metazoa</taxon>
        <taxon>Chordata</taxon>
        <taxon>Craniata</taxon>
        <taxon>Vertebrata</taxon>
        <taxon>Euteleostomi</taxon>
        <taxon>Archelosauria</taxon>
        <taxon>Testudinata</taxon>
        <taxon>Testudines</taxon>
        <taxon>Pleurodira</taxon>
        <taxon>Pelomedusidae</taxon>
        <taxon>Pelusios</taxon>
    </lineage>
</organism>
<evidence type="ECO:0000313" key="2">
    <source>
        <dbReference type="Ensembl" id="ENSPCEP00000009793.1"/>
    </source>
</evidence>
<dbReference type="Pfam" id="PF15238">
    <property type="entry name" value="TEADIR3"/>
    <property type="match status" value="1"/>
</dbReference>
<dbReference type="Gene3D" id="6.20.430.10">
    <property type="match status" value="1"/>
</dbReference>
<dbReference type="Proteomes" id="UP000694393">
    <property type="component" value="Unplaced"/>
</dbReference>
<feature type="compositionally biased region" description="Pro residues" evidence="1">
    <location>
        <begin position="234"/>
        <end position="246"/>
    </location>
</feature>
<reference evidence="2" key="2">
    <citation type="submission" date="2025-09" db="UniProtKB">
        <authorList>
            <consortium name="Ensembl"/>
        </authorList>
    </citation>
    <scope>IDENTIFICATION</scope>
</reference>
<feature type="region of interest" description="Disordered" evidence="1">
    <location>
        <begin position="95"/>
        <end position="124"/>
    </location>
</feature>